<reference evidence="3" key="1">
    <citation type="submission" date="2018-05" db="EMBL/GenBank/DDBJ databases">
        <authorList>
            <person name="Lanie J.A."/>
            <person name="Ng W.-L."/>
            <person name="Kazmierczak K.M."/>
            <person name="Andrzejewski T.M."/>
            <person name="Davidsen T.M."/>
            <person name="Wayne K.J."/>
            <person name="Tettelin H."/>
            <person name="Glass J.I."/>
            <person name="Rusch D."/>
            <person name="Podicherti R."/>
            <person name="Tsui H.-C.T."/>
            <person name="Winkler M.E."/>
        </authorList>
    </citation>
    <scope>NUCLEOTIDE SEQUENCE</scope>
</reference>
<dbReference type="EMBL" id="UINC01008839">
    <property type="protein sequence ID" value="SVA39719.1"/>
    <property type="molecule type" value="Genomic_DNA"/>
</dbReference>
<name>A0A381VH75_9ZZZZ</name>
<dbReference type="Pfam" id="PF12838">
    <property type="entry name" value="Fer4_7"/>
    <property type="match status" value="1"/>
</dbReference>
<gene>
    <name evidence="3" type="ORF">METZ01_LOCUS92573</name>
</gene>
<dbReference type="Gene3D" id="3.30.70.20">
    <property type="match status" value="1"/>
</dbReference>
<sequence>MLGINRNKRPVELGPYPLETLRRDPGVLAEELLRTPKTSGLSSNGPATPLVRATLNHLEVYKELREPEPFAKLAPVPKDLALRTRDIKGAGYFADASQIGICEMPNNGWSRNNNATHQFAIVVLVEHSDPIDADNHAAEWISGNEHLLATLRAAEIAINLSGQISSMGFFSCAHWFGATDVDLEMLAVLSGLALREKELLVNPYVDEMFSLAAVTTDYALNVDQPLHLSSRNGKDFSYYFGLSGAISGLERWRRRRRPSHLGPYPVESVRRVDKPTTLIFEDEVPRIPTRANMYVRTHFGDLSKKASKEANRWSQKHPVSQGLVRPMWSLKSLQEGQSATKTASKTQDPEANSKALKALSHYLGSAITGICEIPDYCWYSHDKRGDPIKPYHKYALVVLIDQGHETFLGASGNDWISGSQSMRAYLRGAEVTGVMADFIREMGYPARAHTNLDSHVLHVPLVLHSGLGEQSRIGESAINPFLGMRFKTSVLTTDIPLIPDQPIDFGVQTFCSKCLKCARECPVQAIPYGDKVIFNGYETWKPDSERCTLYRATNIKGSACGRCVKTCPLSKDTTWDGPLLHRMGSWLGINAMWLKPFLPPIAIWLDDVLGNGNPNDAKKWWLDLEVMGERSFKYNPENHVEKAKGANRPKIDPKKKVSHDTKIAYFPASSLPPPDLMEPYPTDRKKGLEIAAKAETPEEALERRRRGGEIPKEYIPSYATHNQKN</sequence>
<organism evidence="3">
    <name type="scientific">marine metagenome</name>
    <dbReference type="NCBI Taxonomy" id="408172"/>
    <lineage>
        <taxon>unclassified sequences</taxon>
        <taxon>metagenomes</taxon>
        <taxon>ecological metagenomes</taxon>
    </lineage>
</organism>
<evidence type="ECO:0000313" key="3">
    <source>
        <dbReference type="EMBL" id="SVA39719.1"/>
    </source>
</evidence>
<evidence type="ECO:0000259" key="2">
    <source>
        <dbReference type="PROSITE" id="PS51379"/>
    </source>
</evidence>
<accession>A0A381VH75</accession>
<dbReference type="InterPro" id="IPR017900">
    <property type="entry name" value="4Fe4S_Fe_S_CS"/>
</dbReference>
<proteinExistence type="predicted"/>
<dbReference type="InterPro" id="IPR017896">
    <property type="entry name" value="4Fe4S_Fe-S-bd"/>
</dbReference>
<dbReference type="PROSITE" id="PS51379">
    <property type="entry name" value="4FE4S_FER_2"/>
    <property type="match status" value="1"/>
</dbReference>
<dbReference type="SUPFAM" id="SSF54862">
    <property type="entry name" value="4Fe-4S ferredoxins"/>
    <property type="match status" value="1"/>
</dbReference>
<protein>
    <recommendedName>
        <fullName evidence="2">4Fe-4S ferredoxin-type domain-containing protein</fullName>
    </recommendedName>
</protein>
<dbReference type="PROSITE" id="PS00198">
    <property type="entry name" value="4FE4S_FER_1"/>
    <property type="match status" value="1"/>
</dbReference>
<feature type="region of interest" description="Disordered" evidence="1">
    <location>
        <begin position="690"/>
        <end position="725"/>
    </location>
</feature>
<evidence type="ECO:0000256" key="1">
    <source>
        <dbReference type="SAM" id="MobiDB-lite"/>
    </source>
</evidence>
<dbReference type="AlphaFoldDB" id="A0A381VH75"/>
<feature type="domain" description="4Fe-4S ferredoxin-type" evidence="2">
    <location>
        <begin position="501"/>
        <end position="531"/>
    </location>
</feature>